<proteinExistence type="inferred from homology"/>
<evidence type="ECO:0000313" key="6">
    <source>
        <dbReference type="EMBL" id="KIG17406.1"/>
    </source>
</evidence>
<reference evidence="6 7" key="1">
    <citation type="submission" date="2014-12" db="EMBL/GenBank/DDBJ databases">
        <title>Genome assembly of Enhygromyxa salina DSM 15201.</title>
        <authorList>
            <person name="Sharma G."/>
            <person name="Subramanian S."/>
        </authorList>
    </citation>
    <scope>NUCLEOTIDE SEQUENCE [LARGE SCALE GENOMIC DNA]</scope>
    <source>
        <strain evidence="6 7">DSM 15201</strain>
    </source>
</reference>
<keyword evidence="2" id="KW-0285">Flavoprotein</keyword>
<feature type="domain" description="Flavin reductase like" evidence="5">
    <location>
        <begin position="23"/>
        <end position="181"/>
    </location>
</feature>
<dbReference type="GO" id="GO:0016646">
    <property type="term" value="F:oxidoreductase activity, acting on the CH-NH group of donors, NAD or NADP as acceptor"/>
    <property type="evidence" value="ECO:0007669"/>
    <property type="project" value="UniProtKB-ARBA"/>
</dbReference>
<keyword evidence="6" id="KW-0560">Oxidoreductase</keyword>
<evidence type="ECO:0000256" key="2">
    <source>
        <dbReference type="ARBA" id="ARBA00022630"/>
    </source>
</evidence>
<dbReference type="EMBL" id="JMCC02000025">
    <property type="protein sequence ID" value="KIG17406.1"/>
    <property type="molecule type" value="Genomic_DNA"/>
</dbReference>
<comment type="similarity">
    <text evidence="4">Belongs to the flavoredoxin family.</text>
</comment>
<dbReference type="GO" id="GO:0010181">
    <property type="term" value="F:FMN binding"/>
    <property type="evidence" value="ECO:0007669"/>
    <property type="project" value="InterPro"/>
</dbReference>
<dbReference type="AlphaFoldDB" id="A0A0C2D2A1"/>
<dbReference type="SMART" id="SM00903">
    <property type="entry name" value="Flavin_Reduct"/>
    <property type="match status" value="1"/>
</dbReference>
<evidence type="ECO:0000256" key="4">
    <source>
        <dbReference type="ARBA" id="ARBA00038054"/>
    </source>
</evidence>
<dbReference type="GO" id="GO:0004497">
    <property type="term" value="F:monooxygenase activity"/>
    <property type="evidence" value="ECO:0007669"/>
    <property type="project" value="UniProtKB-KW"/>
</dbReference>
<dbReference type="InterPro" id="IPR012349">
    <property type="entry name" value="Split_barrel_FMN-bd"/>
</dbReference>
<comment type="cofactor">
    <cofactor evidence="1">
        <name>FMN</name>
        <dbReference type="ChEBI" id="CHEBI:58210"/>
    </cofactor>
</comment>
<evidence type="ECO:0000259" key="5">
    <source>
        <dbReference type="SMART" id="SM00903"/>
    </source>
</evidence>
<name>A0A0C2D2A1_9BACT</name>
<accession>A0A0C2D2A1</accession>
<dbReference type="InterPro" id="IPR002563">
    <property type="entry name" value="Flavin_Rdtase-like_dom"/>
</dbReference>
<evidence type="ECO:0000256" key="3">
    <source>
        <dbReference type="ARBA" id="ARBA00022643"/>
    </source>
</evidence>
<gene>
    <name evidence="6" type="ORF">DB30_03325</name>
</gene>
<dbReference type="PANTHER" id="PTHR33798:SF5">
    <property type="entry name" value="FLAVIN REDUCTASE LIKE DOMAIN-CONTAINING PROTEIN"/>
    <property type="match status" value="1"/>
</dbReference>
<evidence type="ECO:0000313" key="7">
    <source>
        <dbReference type="Proteomes" id="UP000031599"/>
    </source>
</evidence>
<sequence>MPGFEVSAAELSARDSYRLMTDLVAPRPIAWVSTVDGEGGRNLAPFSYFQAVCSSPPTIVLGISWQGGRPKHTLANILATGELTISHVSLPLAEAMNASSADYPAEISEWDACGVEAAPAVAVSPARVAAALGGVECRLTHAIPLGATKLGTPSSTLVVAEVVHVWLADDLVQRDERGHLLPIDAGRLGAVGRLGGSSYTTTAGRFELARPGAPE</sequence>
<keyword evidence="3" id="KW-0288">FMN</keyword>
<evidence type="ECO:0000256" key="1">
    <source>
        <dbReference type="ARBA" id="ARBA00001917"/>
    </source>
</evidence>
<dbReference type="SUPFAM" id="SSF50475">
    <property type="entry name" value="FMN-binding split barrel"/>
    <property type="match status" value="1"/>
</dbReference>
<keyword evidence="6" id="KW-0503">Monooxygenase</keyword>
<comment type="caution">
    <text evidence="6">The sequence shown here is derived from an EMBL/GenBank/DDBJ whole genome shotgun (WGS) entry which is preliminary data.</text>
</comment>
<organism evidence="6 7">
    <name type="scientific">Enhygromyxa salina</name>
    <dbReference type="NCBI Taxonomy" id="215803"/>
    <lineage>
        <taxon>Bacteria</taxon>
        <taxon>Pseudomonadati</taxon>
        <taxon>Myxococcota</taxon>
        <taxon>Polyangia</taxon>
        <taxon>Nannocystales</taxon>
        <taxon>Nannocystaceae</taxon>
        <taxon>Enhygromyxa</taxon>
    </lineage>
</organism>
<dbReference type="PANTHER" id="PTHR33798">
    <property type="entry name" value="FLAVOPROTEIN OXYGENASE"/>
    <property type="match status" value="1"/>
</dbReference>
<dbReference type="Gene3D" id="2.30.110.10">
    <property type="entry name" value="Electron Transport, Fmn-binding Protein, Chain A"/>
    <property type="match status" value="1"/>
</dbReference>
<dbReference type="Proteomes" id="UP000031599">
    <property type="component" value="Unassembled WGS sequence"/>
</dbReference>
<protein>
    <submittedName>
        <fullName evidence="6">Nitrilotriacetate monooxygenase component B</fullName>
    </submittedName>
</protein>
<dbReference type="Pfam" id="PF01613">
    <property type="entry name" value="Flavin_Reduct"/>
    <property type="match status" value="1"/>
</dbReference>